<keyword evidence="2" id="KW-1185">Reference proteome</keyword>
<dbReference type="InParanoid" id="A0A3N4L075"/>
<sequence length="175" mass="19208">MPSTAAQLHQTGGECGRLSVLDTTRDPLAGSVDHGLSLRPAGESTLTAGKKTISPRSRRVLVGIKMILRLVTAAWERLNGCGERAYVPLWEREKYIRSSWETREPSQMVLDGGGIGGIRGGGKHIRSSWETRERGRMVLDGNGVRQVGLQTSVDKDVRHRQEPLLVSTPRMHSSS</sequence>
<protein>
    <submittedName>
        <fullName evidence="1">Uncharacterized protein</fullName>
    </submittedName>
</protein>
<accession>A0A3N4L075</accession>
<dbReference type="Proteomes" id="UP000277580">
    <property type="component" value="Unassembled WGS sequence"/>
</dbReference>
<name>A0A3N4L075_9PEZI</name>
<gene>
    <name evidence="1" type="ORF">P167DRAFT_570929</name>
</gene>
<proteinExistence type="predicted"/>
<dbReference type="EMBL" id="ML119110">
    <property type="protein sequence ID" value="RPB16224.1"/>
    <property type="molecule type" value="Genomic_DNA"/>
</dbReference>
<organism evidence="1 2">
    <name type="scientific">Morchella conica CCBAS932</name>
    <dbReference type="NCBI Taxonomy" id="1392247"/>
    <lineage>
        <taxon>Eukaryota</taxon>
        <taxon>Fungi</taxon>
        <taxon>Dikarya</taxon>
        <taxon>Ascomycota</taxon>
        <taxon>Pezizomycotina</taxon>
        <taxon>Pezizomycetes</taxon>
        <taxon>Pezizales</taxon>
        <taxon>Morchellaceae</taxon>
        <taxon>Morchella</taxon>
    </lineage>
</organism>
<dbReference type="AlphaFoldDB" id="A0A3N4L075"/>
<evidence type="ECO:0000313" key="2">
    <source>
        <dbReference type="Proteomes" id="UP000277580"/>
    </source>
</evidence>
<evidence type="ECO:0000313" key="1">
    <source>
        <dbReference type="EMBL" id="RPB16224.1"/>
    </source>
</evidence>
<reference evidence="1 2" key="1">
    <citation type="journal article" date="2018" name="Nat. Ecol. Evol.">
        <title>Pezizomycetes genomes reveal the molecular basis of ectomycorrhizal truffle lifestyle.</title>
        <authorList>
            <person name="Murat C."/>
            <person name="Payen T."/>
            <person name="Noel B."/>
            <person name="Kuo A."/>
            <person name="Morin E."/>
            <person name="Chen J."/>
            <person name="Kohler A."/>
            <person name="Krizsan K."/>
            <person name="Balestrini R."/>
            <person name="Da Silva C."/>
            <person name="Montanini B."/>
            <person name="Hainaut M."/>
            <person name="Levati E."/>
            <person name="Barry K.W."/>
            <person name="Belfiori B."/>
            <person name="Cichocki N."/>
            <person name="Clum A."/>
            <person name="Dockter R.B."/>
            <person name="Fauchery L."/>
            <person name="Guy J."/>
            <person name="Iotti M."/>
            <person name="Le Tacon F."/>
            <person name="Lindquist E.A."/>
            <person name="Lipzen A."/>
            <person name="Malagnac F."/>
            <person name="Mello A."/>
            <person name="Molinier V."/>
            <person name="Miyauchi S."/>
            <person name="Poulain J."/>
            <person name="Riccioni C."/>
            <person name="Rubini A."/>
            <person name="Sitrit Y."/>
            <person name="Splivallo R."/>
            <person name="Traeger S."/>
            <person name="Wang M."/>
            <person name="Zifcakova L."/>
            <person name="Wipf D."/>
            <person name="Zambonelli A."/>
            <person name="Paolocci F."/>
            <person name="Nowrousian M."/>
            <person name="Ottonello S."/>
            <person name="Baldrian P."/>
            <person name="Spatafora J.W."/>
            <person name="Henrissat B."/>
            <person name="Nagy L.G."/>
            <person name="Aury J.M."/>
            <person name="Wincker P."/>
            <person name="Grigoriev I.V."/>
            <person name="Bonfante P."/>
            <person name="Martin F.M."/>
        </authorList>
    </citation>
    <scope>NUCLEOTIDE SEQUENCE [LARGE SCALE GENOMIC DNA]</scope>
    <source>
        <strain evidence="1 2">CCBAS932</strain>
    </source>
</reference>